<accession>A0A370HX85</accession>
<sequence length="320" mass="35559">MVRMLLPRLALLAALTLATGAAAATLDGLAVDVTNTSEPVLCAEKDNVSINFASPEVRTFRIEAAHPVYVGHMRQDSWEPDWTACEDISAETSNHPHPTMSNLYESPELRVTGLSYTHFWRPSDVTVRIGDRAEKNIHMMQILKRRQGREDEVLVLYPADGYWRIKPLPPAHLGWSAYGSSFLVGPVTMEQRPIVDLKEVAFDPASMTFTLAFTAGGKATVAVKDLTEERLNLEVAFDRAIAGKPFAALRSMYVTEFNADVARIAAREENARAWREEPIMGFGKARATDVWMGRLIPSRHNTSAPDMMFNRFRAAPASAN</sequence>
<feature type="chain" id="PRO_5016951291" evidence="1">
    <location>
        <begin position="24"/>
        <end position="320"/>
    </location>
</feature>
<evidence type="ECO:0000256" key="1">
    <source>
        <dbReference type="SAM" id="SignalP"/>
    </source>
</evidence>
<feature type="signal peptide" evidence="1">
    <location>
        <begin position="1"/>
        <end position="23"/>
    </location>
</feature>
<comment type="caution">
    <text evidence="2">The sequence shown here is derived from an EMBL/GenBank/DDBJ whole genome shotgun (WGS) entry which is preliminary data.</text>
</comment>
<dbReference type="Proteomes" id="UP000254925">
    <property type="component" value="Unassembled WGS sequence"/>
</dbReference>
<evidence type="ECO:0000313" key="2">
    <source>
        <dbReference type="EMBL" id="RDI62561.1"/>
    </source>
</evidence>
<proteinExistence type="predicted"/>
<keyword evidence="1" id="KW-0732">Signal</keyword>
<reference evidence="2 3" key="1">
    <citation type="submission" date="2018-07" db="EMBL/GenBank/DDBJ databases">
        <title>Genomic Encyclopedia of Type Strains, Phase IV (KMG-IV): sequencing the most valuable type-strain genomes for metagenomic binning, comparative biology and taxonomic classification.</title>
        <authorList>
            <person name="Goeker M."/>
        </authorList>
    </citation>
    <scope>NUCLEOTIDE SEQUENCE [LARGE SCALE GENOMIC DNA]</scope>
    <source>
        <strain evidence="2 3">DSM 14364</strain>
    </source>
</reference>
<gene>
    <name evidence="2" type="ORF">DES45_101832</name>
</gene>
<dbReference type="OrthoDB" id="7929599at2"/>
<evidence type="ECO:0000313" key="3">
    <source>
        <dbReference type="Proteomes" id="UP000254925"/>
    </source>
</evidence>
<organism evidence="2 3">
    <name type="scientific">Microvirga subterranea</name>
    <dbReference type="NCBI Taxonomy" id="186651"/>
    <lineage>
        <taxon>Bacteria</taxon>
        <taxon>Pseudomonadati</taxon>
        <taxon>Pseudomonadota</taxon>
        <taxon>Alphaproteobacteria</taxon>
        <taxon>Hyphomicrobiales</taxon>
        <taxon>Methylobacteriaceae</taxon>
        <taxon>Microvirga</taxon>
    </lineage>
</organism>
<protein>
    <submittedName>
        <fullName evidence="2">Uncharacterized protein</fullName>
    </submittedName>
</protein>
<keyword evidence="3" id="KW-1185">Reference proteome</keyword>
<name>A0A370HX85_9HYPH</name>
<dbReference type="AlphaFoldDB" id="A0A370HX85"/>
<dbReference type="EMBL" id="QQBB01000001">
    <property type="protein sequence ID" value="RDI62561.1"/>
    <property type="molecule type" value="Genomic_DNA"/>
</dbReference>